<evidence type="ECO:0000259" key="2">
    <source>
        <dbReference type="Pfam" id="PF13193"/>
    </source>
</evidence>
<proteinExistence type="predicted"/>
<reference evidence="3" key="1">
    <citation type="submission" date="2020-11" db="EMBL/GenBank/DDBJ databases">
        <title>Nocardia NEAU-351.nov., a novel actinomycete isolated from the cow dung.</title>
        <authorList>
            <person name="Zhang X."/>
        </authorList>
    </citation>
    <scope>NUCLEOTIDE SEQUENCE</scope>
    <source>
        <strain evidence="3">NEAU-351</strain>
    </source>
</reference>
<evidence type="ECO:0000313" key="4">
    <source>
        <dbReference type="Proteomes" id="UP000655751"/>
    </source>
</evidence>
<sequence>MPEAAPQQSSIIETFRAIEAELTAAGAPFETTEVEIDGHRVLTYRNAGATFHESVADLATRFADNVLTVDDETRTYADIFARAARFAGALRERYGIAVGDRVGVMMANQSSYLVALLAITRIGAVAVLYNSRSSATEIAAAFEDVPSTVVIADPPRIELLRTVDHAATLVSTDRIDAELPTVDSLIAETDTDGPVVEAPADAPCLILFTSGTSGRAKGVQLTHRNLVNVVLNMRFVVECNLRIAAHRYGIAVDDIRALMPPTSALLIFPLFHVSGLAGLISALNSGGRVATMRRWDPAVAVRLIHEHKLTLMSGPPMTVDELLKQPDASTLLASLVNVTPGGQATPPNLTAHISDTVPGAQRSNGWGMTETAGSVCTAGGAVLADFPNTVGPVSPTMRVRVTDAAGQEVPAGTLGELELSGGLVMAGYIDSDGSLTDDHRPWLSTGDLGYVDEHGLIYLVDRSKDIVICAGENIACSEVEAALMVGDAFTEVAAFGVPDERLGEKLVVAVTVDGDRTLDADDVRDLARETLPPHKIPAEVRFDMSPLPRNATGKLVKRELRARYLAQSTATAD</sequence>
<dbReference type="SUPFAM" id="SSF56801">
    <property type="entry name" value="Acetyl-CoA synthetase-like"/>
    <property type="match status" value="1"/>
</dbReference>
<feature type="domain" description="AMP-binding enzyme C-terminal" evidence="2">
    <location>
        <begin position="478"/>
        <end position="554"/>
    </location>
</feature>
<dbReference type="Pfam" id="PF13193">
    <property type="entry name" value="AMP-binding_C"/>
    <property type="match status" value="1"/>
</dbReference>
<keyword evidence="4" id="KW-1185">Reference proteome</keyword>
<dbReference type="InterPro" id="IPR000873">
    <property type="entry name" value="AMP-dep_synth/lig_dom"/>
</dbReference>
<name>A0A931N5N5_9NOCA</name>
<dbReference type="InterPro" id="IPR045851">
    <property type="entry name" value="AMP-bd_C_sf"/>
</dbReference>
<dbReference type="PANTHER" id="PTHR43767:SF1">
    <property type="entry name" value="NONRIBOSOMAL PEPTIDE SYNTHASE PES1 (EUROFUNG)-RELATED"/>
    <property type="match status" value="1"/>
</dbReference>
<evidence type="ECO:0000313" key="3">
    <source>
        <dbReference type="EMBL" id="MBH0779902.1"/>
    </source>
</evidence>
<dbReference type="Gene3D" id="3.40.50.980">
    <property type="match status" value="2"/>
</dbReference>
<dbReference type="PROSITE" id="PS00455">
    <property type="entry name" value="AMP_BINDING"/>
    <property type="match status" value="1"/>
</dbReference>
<dbReference type="InterPro" id="IPR025110">
    <property type="entry name" value="AMP-bd_C"/>
</dbReference>
<dbReference type="Gene3D" id="2.30.38.10">
    <property type="entry name" value="Luciferase, Domain 3"/>
    <property type="match status" value="1"/>
</dbReference>
<comment type="caution">
    <text evidence="3">The sequence shown here is derived from an EMBL/GenBank/DDBJ whole genome shotgun (WGS) entry which is preliminary data.</text>
</comment>
<feature type="domain" description="AMP-dependent synthetase/ligase" evidence="1">
    <location>
        <begin position="59"/>
        <end position="428"/>
    </location>
</feature>
<organism evidence="3 4">
    <name type="scientific">Nocardia bovistercoris</name>
    <dbReference type="NCBI Taxonomy" id="2785916"/>
    <lineage>
        <taxon>Bacteria</taxon>
        <taxon>Bacillati</taxon>
        <taxon>Actinomycetota</taxon>
        <taxon>Actinomycetes</taxon>
        <taxon>Mycobacteriales</taxon>
        <taxon>Nocardiaceae</taxon>
        <taxon>Nocardia</taxon>
    </lineage>
</organism>
<protein>
    <submittedName>
        <fullName evidence="3">Acyl--CoA ligase</fullName>
    </submittedName>
</protein>
<dbReference type="PANTHER" id="PTHR43767">
    <property type="entry name" value="LONG-CHAIN-FATTY-ACID--COA LIGASE"/>
    <property type="match status" value="1"/>
</dbReference>
<dbReference type="Gene3D" id="3.30.300.30">
    <property type="match status" value="1"/>
</dbReference>
<dbReference type="InterPro" id="IPR020845">
    <property type="entry name" value="AMP-binding_CS"/>
</dbReference>
<gene>
    <name evidence="3" type="ORF">IT779_26875</name>
</gene>
<dbReference type="AlphaFoldDB" id="A0A931N5N5"/>
<evidence type="ECO:0000259" key="1">
    <source>
        <dbReference type="Pfam" id="PF00501"/>
    </source>
</evidence>
<dbReference type="InterPro" id="IPR050237">
    <property type="entry name" value="ATP-dep_AMP-bd_enzyme"/>
</dbReference>
<dbReference type="CDD" id="cd04433">
    <property type="entry name" value="AFD_class_I"/>
    <property type="match status" value="1"/>
</dbReference>
<dbReference type="EMBL" id="JADMLG010000012">
    <property type="protein sequence ID" value="MBH0779902.1"/>
    <property type="molecule type" value="Genomic_DNA"/>
</dbReference>
<keyword evidence="3" id="KW-0436">Ligase</keyword>
<accession>A0A931N5N5</accession>
<dbReference type="GO" id="GO:0016878">
    <property type="term" value="F:acid-thiol ligase activity"/>
    <property type="evidence" value="ECO:0007669"/>
    <property type="project" value="UniProtKB-ARBA"/>
</dbReference>
<dbReference type="Proteomes" id="UP000655751">
    <property type="component" value="Unassembled WGS sequence"/>
</dbReference>
<dbReference type="Pfam" id="PF00501">
    <property type="entry name" value="AMP-binding"/>
    <property type="match status" value="1"/>
</dbReference>
<dbReference type="RefSeq" id="WP_196152203.1">
    <property type="nucleotide sequence ID" value="NZ_JADMLG010000012.1"/>
</dbReference>